<proteinExistence type="predicted"/>
<feature type="region of interest" description="Disordered" evidence="1">
    <location>
        <begin position="99"/>
        <end position="145"/>
    </location>
</feature>
<reference evidence="2" key="2">
    <citation type="journal article" date="2021" name="PeerJ">
        <title>Extensive microbial diversity within the chicken gut microbiome revealed by metagenomics and culture.</title>
        <authorList>
            <person name="Gilroy R."/>
            <person name="Ravi A."/>
            <person name="Getino M."/>
            <person name="Pursley I."/>
            <person name="Horton D.L."/>
            <person name="Alikhan N.F."/>
            <person name="Baker D."/>
            <person name="Gharbi K."/>
            <person name="Hall N."/>
            <person name="Watson M."/>
            <person name="Adriaenssens E.M."/>
            <person name="Foster-Nyarko E."/>
            <person name="Jarju S."/>
            <person name="Secka A."/>
            <person name="Antonio M."/>
            <person name="Oren A."/>
            <person name="Chaudhuri R.R."/>
            <person name="La Ragione R."/>
            <person name="Hildebrand F."/>
            <person name="Pallen M.J."/>
        </authorList>
    </citation>
    <scope>NUCLEOTIDE SEQUENCE</scope>
    <source>
        <strain evidence="2">CHK183-6373</strain>
    </source>
</reference>
<evidence type="ECO:0000313" key="2">
    <source>
        <dbReference type="EMBL" id="HIV27301.1"/>
    </source>
</evidence>
<dbReference type="EMBL" id="DVOT01000089">
    <property type="protein sequence ID" value="HIV27301.1"/>
    <property type="molecule type" value="Genomic_DNA"/>
</dbReference>
<dbReference type="AlphaFoldDB" id="A0A9D1P673"/>
<feature type="compositionally biased region" description="Basic and acidic residues" evidence="1">
    <location>
        <begin position="30"/>
        <end position="56"/>
    </location>
</feature>
<evidence type="ECO:0000256" key="1">
    <source>
        <dbReference type="SAM" id="MobiDB-lite"/>
    </source>
</evidence>
<protein>
    <submittedName>
        <fullName evidence="2">Uncharacterized protein</fullName>
    </submittedName>
</protein>
<gene>
    <name evidence="2" type="ORF">IAA64_04990</name>
</gene>
<sequence length="229" mass="24684">MEGIIILFAIIALIVNAAKKGKKVSQNRPGPEKSPEERKAELRRKLEARKREREAAEPANPSETIKRAVDTVRTSDAMKRAREWVDTVMEELDLDVEDGEGQQAGHDPAARPQAPPKAGEGTKSTEGKPLLPREGASAPRQIAMQLSGEGKPGALHAAHARVREDEKPTVAPHVEAAAPHLVARSAARASGPAVQAAGLRLSREQLRAAVVMSEILAKPVALRGRKRVY</sequence>
<name>A0A9D1P673_9FIRM</name>
<comment type="caution">
    <text evidence="2">The sequence shown here is derived from an EMBL/GenBank/DDBJ whole genome shotgun (WGS) entry which is preliminary data.</text>
</comment>
<dbReference type="Proteomes" id="UP000886884">
    <property type="component" value="Unassembled WGS sequence"/>
</dbReference>
<reference evidence="2" key="1">
    <citation type="submission" date="2020-10" db="EMBL/GenBank/DDBJ databases">
        <authorList>
            <person name="Gilroy R."/>
        </authorList>
    </citation>
    <scope>NUCLEOTIDE SEQUENCE</scope>
    <source>
        <strain evidence="2">CHK183-6373</strain>
    </source>
</reference>
<organism evidence="2 3">
    <name type="scientific">Candidatus Ornithocaccomicrobium faecavium</name>
    <dbReference type="NCBI Taxonomy" id="2840890"/>
    <lineage>
        <taxon>Bacteria</taxon>
        <taxon>Bacillati</taxon>
        <taxon>Bacillota</taxon>
        <taxon>Clostridia</taxon>
        <taxon>Candidatus Ornithocaccomicrobium</taxon>
    </lineage>
</organism>
<evidence type="ECO:0000313" key="3">
    <source>
        <dbReference type="Proteomes" id="UP000886884"/>
    </source>
</evidence>
<feature type="region of interest" description="Disordered" evidence="1">
    <location>
        <begin position="20"/>
        <end position="77"/>
    </location>
</feature>
<accession>A0A9D1P673</accession>